<dbReference type="InterPro" id="IPR024442">
    <property type="entry name" value="Transposase_Zn_ribbon"/>
</dbReference>
<protein>
    <submittedName>
        <fullName evidence="2">Transposase</fullName>
    </submittedName>
</protein>
<proteinExistence type="predicted"/>
<dbReference type="EMBL" id="JAPDIA010000008">
    <property type="protein sequence ID" value="MDG0812016.1"/>
    <property type="molecule type" value="Genomic_DNA"/>
</dbReference>
<dbReference type="RefSeq" id="WP_277535102.1">
    <property type="nucleotide sequence ID" value="NZ_JAPDIA010000008.1"/>
</dbReference>
<evidence type="ECO:0000313" key="2">
    <source>
        <dbReference type="EMBL" id="MDG0812016.1"/>
    </source>
</evidence>
<evidence type="ECO:0000313" key="3">
    <source>
        <dbReference type="Proteomes" id="UP001153404"/>
    </source>
</evidence>
<dbReference type="Pfam" id="PF12760">
    <property type="entry name" value="Zn_ribbon_IS1595"/>
    <property type="match status" value="1"/>
</dbReference>
<dbReference type="Proteomes" id="UP001153404">
    <property type="component" value="Unassembled WGS sequence"/>
</dbReference>
<evidence type="ECO:0000259" key="1">
    <source>
        <dbReference type="Pfam" id="PF12760"/>
    </source>
</evidence>
<reference evidence="2" key="1">
    <citation type="submission" date="2022-10" db="EMBL/GenBank/DDBJ databases">
        <title>Comparative genomic analysis of Cohnella hashimotonis sp. nov., isolated from the International Space Station.</title>
        <authorList>
            <person name="Simpson A."/>
            <person name="Venkateswaran K."/>
        </authorList>
    </citation>
    <scope>NUCLEOTIDE SEQUENCE</scope>
    <source>
        <strain evidence="2">DSM 28161</strain>
    </source>
</reference>
<feature type="domain" description="Transposase zinc-ribbon" evidence="1">
    <location>
        <begin position="11"/>
        <end position="58"/>
    </location>
</feature>
<organism evidence="2 3">
    <name type="scientific">Cohnella rhizosphaerae</name>
    <dbReference type="NCBI Taxonomy" id="1457232"/>
    <lineage>
        <taxon>Bacteria</taxon>
        <taxon>Bacillati</taxon>
        <taxon>Bacillota</taxon>
        <taxon>Bacilli</taxon>
        <taxon>Bacillales</taxon>
        <taxon>Paenibacillaceae</taxon>
        <taxon>Cohnella</taxon>
    </lineage>
</organism>
<accession>A0A9X4KVM4</accession>
<comment type="caution">
    <text evidence="2">The sequence shown here is derived from an EMBL/GenBank/DDBJ whole genome shotgun (WGS) entry which is preliminary data.</text>
</comment>
<name>A0A9X4KVM4_9BACL</name>
<keyword evidence="3" id="KW-1185">Reference proteome</keyword>
<gene>
    <name evidence="2" type="ORF">OMP40_23605</name>
</gene>
<dbReference type="AlphaFoldDB" id="A0A9X4KVM4"/>
<sequence length="307" mass="34507">MTNDAFLSAFGTEQACISALFNARWPAGFRCPGCGDARYYETTTRRLPLYECASCRMQTSLIVGTVMEGSRTPLTRWFYAIYLLSGDHGISALRLCELIQVTYKTAWLMAHKIRSAMSEADASVRLTGDVRIDRCYYGDPTFDDALQPLLIGASFNEAAEPAMIKIKQPDPDHIYENKRFITPEGVQAFHEEHSDCSSTLELCRYRKNHPALVLVVKQMNAWLNLTFNGIGAKHLQRYLNEFTYRLNCKSRGGTVFFGDRKLVRELACPYLSTAYCIQADASGAMAVLRKQISLERLAFVPMGCVSP</sequence>